<comment type="caution">
    <text evidence="2">The sequence shown here is derived from an EMBL/GenBank/DDBJ whole genome shotgun (WGS) entry which is preliminary data.</text>
</comment>
<name>A0A9P8CJP1_9HELO</name>
<keyword evidence="3" id="KW-1185">Reference proteome</keyword>
<evidence type="ECO:0000256" key="1">
    <source>
        <dbReference type="SAM" id="MobiDB-lite"/>
    </source>
</evidence>
<sequence length="229" mass="25685">MPNSPPPPRSPPAPSPPSTLNLSIPSSGISVLVQEALFEDPTPYNALLRALRDATSHTRKCLSTAIELADIMETSRAALKNIRSTLDDPRVDAWSPNKYDSNKLMNPGSDPTDPDCYFSKHATPKARVRFRITSKEIYYRVKRLDDPDRLKLCSMYDSEDYFDSEDNHEEISEWIGRFTKWLEVKKTDGPSAHNEPRKAGSGKRKQANANPSSKRKAIRASSPAMQSPR</sequence>
<protein>
    <submittedName>
        <fullName evidence="2">Uncharacterized protein</fullName>
    </submittedName>
</protein>
<accession>A0A9P8CJP1</accession>
<organism evidence="2 3">
    <name type="scientific">Calycina marina</name>
    <dbReference type="NCBI Taxonomy" id="1763456"/>
    <lineage>
        <taxon>Eukaryota</taxon>
        <taxon>Fungi</taxon>
        <taxon>Dikarya</taxon>
        <taxon>Ascomycota</taxon>
        <taxon>Pezizomycotina</taxon>
        <taxon>Leotiomycetes</taxon>
        <taxon>Helotiales</taxon>
        <taxon>Pezizellaceae</taxon>
        <taxon>Calycina</taxon>
    </lineage>
</organism>
<dbReference type="OrthoDB" id="10333779at2759"/>
<gene>
    <name evidence="2" type="ORF">BJ878DRAFT_539009</name>
</gene>
<proteinExistence type="predicted"/>
<evidence type="ECO:0000313" key="3">
    <source>
        <dbReference type="Proteomes" id="UP000887226"/>
    </source>
</evidence>
<reference evidence="2" key="1">
    <citation type="journal article" date="2021" name="IMA Fungus">
        <title>Genomic characterization of three marine fungi, including Emericellopsis atlantica sp. nov. with signatures of a generalist lifestyle and marine biomass degradation.</title>
        <authorList>
            <person name="Hagestad O.C."/>
            <person name="Hou L."/>
            <person name="Andersen J.H."/>
            <person name="Hansen E.H."/>
            <person name="Altermark B."/>
            <person name="Li C."/>
            <person name="Kuhnert E."/>
            <person name="Cox R.J."/>
            <person name="Crous P.W."/>
            <person name="Spatafora J.W."/>
            <person name="Lail K."/>
            <person name="Amirebrahimi M."/>
            <person name="Lipzen A."/>
            <person name="Pangilinan J."/>
            <person name="Andreopoulos W."/>
            <person name="Hayes R.D."/>
            <person name="Ng V."/>
            <person name="Grigoriev I.V."/>
            <person name="Jackson S.A."/>
            <person name="Sutton T.D.S."/>
            <person name="Dobson A.D.W."/>
            <person name="Rama T."/>
        </authorList>
    </citation>
    <scope>NUCLEOTIDE SEQUENCE</scope>
    <source>
        <strain evidence="2">TRa3180A</strain>
    </source>
</reference>
<dbReference type="Proteomes" id="UP000887226">
    <property type="component" value="Unassembled WGS sequence"/>
</dbReference>
<feature type="region of interest" description="Disordered" evidence="1">
    <location>
        <begin position="187"/>
        <end position="229"/>
    </location>
</feature>
<feature type="compositionally biased region" description="Basic and acidic residues" evidence="1">
    <location>
        <begin position="187"/>
        <end position="198"/>
    </location>
</feature>
<dbReference type="AlphaFoldDB" id="A0A9P8CJP1"/>
<dbReference type="EMBL" id="MU253764">
    <property type="protein sequence ID" value="KAG9247741.1"/>
    <property type="molecule type" value="Genomic_DNA"/>
</dbReference>
<evidence type="ECO:0000313" key="2">
    <source>
        <dbReference type="EMBL" id="KAG9247741.1"/>
    </source>
</evidence>